<accession>A0ABU9DTC1</accession>
<dbReference type="CDD" id="cd06267">
    <property type="entry name" value="PBP1_LacI_sugar_binding-like"/>
    <property type="match status" value="1"/>
</dbReference>
<dbReference type="EMBL" id="JBBPCC010000026">
    <property type="protein sequence ID" value="MEK8132125.1"/>
    <property type="molecule type" value="Genomic_DNA"/>
</dbReference>
<dbReference type="Gene3D" id="3.40.50.2300">
    <property type="match status" value="2"/>
</dbReference>
<keyword evidence="1" id="KW-0805">Transcription regulation</keyword>
<evidence type="ECO:0000313" key="5">
    <source>
        <dbReference type="EMBL" id="MEK8132125.1"/>
    </source>
</evidence>
<dbReference type="PANTHER" id="PTHR30146">
    <property type="entry name" value="LACI-RELATED TRANSCRIPTIONAL REPRESSOR"/>
    <property type="match status" value="1"/>
</dbReference>
<dbReference type="InterPro" id="IPR028082">
    <property type="entry name" value="Peripla_BP_I"/>
</dbReference>
<dbReference type="GO" id="GO:0003677">
    <property type="term" value="F:DNA binding"/>
    <property type="evidence" value="ECO:0007669"/>
    <property type="project" value="UniProtKB-KW"/>
</dbReference>
<keyword evidence="3" id="KW-0804">Transcription</keyword>
<keyword evidence="6" id="KW-1185">Reference proteome</keyword>
<evidence type="ECO:0000313" key="6">
    <source>
        <dbReference type="Proteomes" id="UP001469365"/>
    </source>
</evidence>
<proteinExistence type="predicted"/>
<reference evidence="5 6" key="1">
    <citation type="submission" date="2024-04" db="EMBL/GenBank/DDBJ databases">
        <title>draft genome sequnece of Paenibacillus filicis.</title>
        <authorList>
            <person name="Kim D.-U."/>
        </authorList>
    </citation>
    <scope>NUCLEOTIDE SEQUENCE [LARGE SCALE GENOMIC DNA]</scope>
    <source>
        <strain evidence="5 6">KACC14197</strain>
    </source>
</reference>
<name>A0ABU9DTC1_9BACL</name>
<feature type="domain" description="HTH lacI-type" evidence="4">
    <location>
        <begin position="2"/>
        <end position="56"/>
    </location>
</feature>
<dbReference type="SUPFAM" id="SSF53822">
    <property type="entry name" value="Periplasmic binding protein-like I"/>
    <property type="match status" value="1"/>
</dbReference>
<gene>
    <name evidence="5" type="ORF">WMW72_29930</name>
</gene>
<dbReference type="Pfam" id="PF00356">
    <property type="entry name" value="LacI"/>
    <property type="match status" value="1"/>
</dbReference>
<evidence type="ECO:0000259" key="4">
    <source>
        <dbReference type="PROSITE" id="PS50932"/>
    </source>
</evidence>
<dbReference type="InterPro" id="IPR010982">
    <property type="entry name" value="Lambda_DNA-bd_dom_sf"/>
</dbReference>
<evidence type="ECO:0000256" key="3">
    <source>
        <dbReference type="ARBA" id="ARBA00023163"/>
    </source>
</evidence>
<dbReference type="InterPro" id="IPR000843">
    <property type="entry name" value="HTH_LacI"/>
</dbReference>
<protein>
    <submittedName>
        <fullName evidence="5">LacI family DNA-binding transcriptional regulator</fullName>
    </submittedName>
</protein>
<evidence type="ECO:0000256" key="2">
    <source>
        <dbReference type="ARBA" id="ARBA00023125"/>
    </source>
</evidence>
<sequence length="360" mass="39835">MITRKEVAAMAGVSEATVSRVFNGVGPMKEATKQKVLEAAAALNYHPNAIAQNFARRRSGNLGVVLPYVPKVHIFSTYYFAEVLSGIGEQARNSGYDMLLMFRAPGEGSDYSGFFRSHKVDGCIILGATDTPQEREELRKLEEFSYPYCLVNQQYPGEDFHLVDADHVQGSYEAVRYLIGEQHRRIAFLNGSPEYSNSADRWQGYKRAMKESGLLQPELERPGDMPDGWYYEGNYSRKSGVAAAHKLAAYLASGEIDGIFASNDRMAIGLIQGLRELGYQPGQHYSIIGYDDSEASRVTDPPLTTVAVPFYEMGFLAAKRVLDRLNANGQEAVIPDASARSMLDTRLVIRQSVKLSSGTD</sequence>
<dbReference type="SUPFAM" id="SSF47413">
    <property type="entry name" value="lambda repressor-like DNA-binding domains"/>
    <property type="match status" value="1"/>
</dbReference>
<dbReference type="Gene3D" id="1.10.260.40">
    <property type="entry name" value="lambda repressor-like DNA-binding domains"/>
    <property type="match status" value="1"/>
</dbReference>
<dbReference type="PROSITE" id="PS50932">
    <property type="entry name" value="HTH_LACI_2"/>
    <property type="match status" value="1"/>
</dbReference>
<dbReference type="Pfam" id="PF13377">
    <property type="entry name" value="Peripla_BP_3"/>
    <property type="match status" value="1"/>
</dbReference>
<comment type="caution">
    <text evidence="5">The sequence shown here is derived from an EMBL/GenBank/DDBJ whole genome shotgun (WGS) entry which is preliminary data.</text>
</comment>
<dbReference type="PANTHER" id="PTHR30146:SF109">
    <property type="entry name" value="HTH-TYPE TRANSCRIPTIONAL REGULATOR GALS"/>
    <property type="match status" value="1"/>
</dbReference>
<organism evidence="5 6">
    <name type="scientific">Paenibacillus filicis</name>
    <dbReference type="NCBI Taxonomy" id="669464"/>
    <lineage>
        <taxon>Bacteria</taxon>
        <taxon>Bacillati</taxon>
        <taxon>Bacillota</taxon>
        <taxon>Bacilli</taxon>
        <taxon>Bacillales</taxon>
        <taxon>Paenibacillaceae</taxon>
        <taxon>Paenibacillus</taxon>
    </lineage>
</organism>
<dbReference type="Proteomes" id="UP001469365">
    <property type="component" value="Unassembled WGS sequence"/>
</dbReference>
<dbReference type="InterPro" id="IPR046335">
    <property type="entry name" value="LacI/GalR-like_sensor"/>
</dbReference>
<dbReference type="CDD" id="cd01392">
    <property type="entry name" value="HTH_LacI"/>
    <property type="match status" value="1"/>
</dbReference>
<keyword evidence="2 5" id="KW-0238">DNA-binding</keyword>
<dbReference type="SMART" id="SM00354">
    <property type="entry name" value="HTH_LACI"/>
    <property type="match status" value="1"/>
</dbReference>
<dbReference type="RefSeq" id="WP_341419247.1">
    <property type="nucleotide sequence ID" value="NZ_JBBPCC010000026.1"/>
</dbReference>
<evidence type="ECO:0000256" key="1">
    <source>
        <dbReference type="ARBA" id="ARBA00023015"/>
    </source>
</evidence>